<dbReference type="Proteomes" id="UP000501726">
    <property type="component" value="Chromosome"/>
</dbReference>
<gene>
    <name evidence="3" type="ORF">THMIRHAS_06450</name>
</gene>
<feature type="transmembrane region" description="Helical" evidence="1">
    <location>
        <begin position="12"/>
        <end position="28"/>
    </location>
</feature>
<keyword evidence="1" id="KW-0472">Membrane</keyword>
<feature type="transmembrane region" description="Helical" evidence="1">
    <location>
        <begin position="294"/>
        <end position="315"/>
    </location>
</feature>
<dbReference type="PANTHER" id="PTHR23028:SF53">
    <property type="entry name" value="ACYL_TRANSF_3 DOMAIN-CONTAINING PROTEIN"/>
    <property type="match status" value="1"/>
</dbReference>
<keyword evidence="3" id="KW-0012">Acyltransferase</keyword>
<dbReference type="Pfam" id="PF01757">
    <property type="entry name" value="Acyl_transf_3"/>
    <property type="match status" value="1"/>
</dbReference>
<dbReference type="KEGG" id="tse:THMIRHAS_06450"/>
<evidence type="ECO:0000259" key="2">
    <source>
        <dbReference type="Pfam" id="PF01757"/>
    </source>
</evidence>
<evidence type="ECO:0000256" key="1">
    <source>
        <dbReference type="SAM" id="Phobius"/>
    </source>
</evidence>
<keyword evidence="3" id="KW-0808">Transferase</keyword>
<keyword evidence="1" id="KW-0812">Transmembrane</keyword>
<keyword evidence="4" id="KW-1185">Reference proteome</keyword>
<name>A0A6F8PT09_9GAMM</name>
<evidence type="ECO:0000313" key="4">
    <source>
        <dbReference type="Proteomes" id="UP000501726"/>
    </source>
</evidence>
<dbReference type="GO" id="GO:0000271">
    <property type="term" value="P:polysaccharide biosynthetic process"/>
    <property type="evidence" value="ECO:0007669"/>
    <property type="project" value="TreeGrafter"/>
</dbReference>
<dbReference type="AlphaFoldDB" id="A0A6F8PT09"/>
<dbReference type="GO" id="GO:0016747">
    <property type="term" value="F:acyltransferase activity, transferring groups other than amino-acyl groups"/>
    <property type="evidence" value="ECO:0007669"/>
    <property type="project" value="InterPro"/>
</dbReference>
<dbReference type="PANTHER" id="PTHR23028">
    <property type="entry name" value="ACETYLTRANSFERASE"/>
    <property type="match status" value="1"/>
</dbReference>
<dbReference type="InterPro" id="IPR050879">
    <property type="entry name" value="Acyltransferase_3"/>
</dbReference>
<feature type="transmembrane region" description="Helical" evidence="1">
    <location>
        <begin position="268"/>
        <end position="288"/>
    </location>
</feature>
<feature type="transmembrane region" description="Helical" evidence="1">
    <location>
        <begin position="40"/>
        <end position="63"/>
    </location>
</feature>
<feature type="transmembrane region" description="Helical" evidence="1">
    <location>
        <begin position="176"/>
        <end position="198"/>
    </location>
</feature>
<sequence>MNYMNKVHSIQLLRGVASLLVLIVHAFYKEEVYGEGQLGRFLYGNIGVDIFFIISGFVMLYTLNSNKSASQFLIKRAIRILPVYWATLSIVIVVYLLFPSMVNGGRESSVVGSIFLIPMDALFLNQNAWTLTFEFIFYFVFATVFIFNGQFRVWGVVVILIALVIIGQIYTFDLALLRALTSSLLIEFLYGFVLYAFFMKFNDAQKIALILILFLAVFLLQFVEVPSEYRMISLGIPALFICTIVVYLEKYIARFFWRISDFFGDISYSLYLVHPMTLFASAVVLSYLGISDPFIFLLALLITSIFAGWFTFTYIEQPLTKKLQITYSEYRKR</sequence>
<dbReference type="EMBL" id="AP021889">
    <property type="protein sequence ID" value="BBP45272.1"/>
    <property type="molecule type" value="Genomic_DNA"/>
</dbReference>
<proteinExistence type="predicted"/>
<organism evidence="3 4">
    <name type="scientific">Thiosulfatimonas sediminis</name>
    <dbReference type="NCBI Taxonomy" id="2675054"/>
    <lineage>
        <taxon>Bacteria</taxon>
        <taxon>Pseudomonadati</taxon>
        <taxon>Pseudomonadota</taxon>
        <taxon>Gammaproteobacteria</taxon>
        <taxon>Thiotrichales</taxon>
        <taxon>Piscirickettsiaceae</taxon>
        <taxon>Thiosulfatimonas</taxon>
    </lineage>
</organism>
<feature type="transmembrane region" description="Helical" evidence="1">
    <location>
        <begin position="128"/>
        <end position="146"/>
    </location>
</feature>
<accession>A0A6F8PT09</accession>
<protein>
    <submittedName>
        <fullName evidence="3">Acyltransferase</fullName>
    </submittedName>
</protein>
<feature type="transmembrane region" description="Helical" evidence="1">
    <location>
        <begin position="229"/>
        <end position="248"/>
    </location>
</feature>
<feature type="domain" description="Acyltransferase 3" evidence="2">
    <location>
        <begin position="8"/>
        <end position="310"/>
    </location>
</feature>
<dbReference type="GO" id="GO:0016020">
    <property type="term" value="C:membrane"/>
    <property type="evidence" value="ECO:0007669"/>
    <property type="project" value="TreeGrafter"/>
</dbReference>
<feature type="transmembrane region" description="Helical" evidence="1">
    <location>
        <begin position="153"/>
        <end position="170"/>
    </location>
</feature>
<evidence type="ECO:0000313" key="3">
    <source>
        <dbReference type="EMBL" id="BBP45272.1"/>
    </source>
</evidence>
<feature type="transmembrane region" description="Helical" evidence="1">
    <location>
        <begin position="83"/>
        <end position="102"/>
    </location>
</feature>
<keyword evidence="1" id="KW-1133">Transmembrane helix</keyword>
<feature type="transmembrane region" description="Helical" evidence="1">
    <location>
        <begin position="207"/>
        <end position="223"/>
    </location>
</feature>
<dbReference type="InterPro" id="IPR002656">
    <property type="entry name" value="Acyl_transf_3_dom"/>
</dbReference>
<reference evidence="4" key="1">
    <citation type="submission" date="2019-11" db="EMBL/GenBank/DDBJ databases">
        <title>Isolation and characterization of two novel species in the genus Thiomicrorhabdus.</title>
        <authorList>
            <person name="Mochizuki J."/>
            <person name="Kojima H."/>
            <person name="Fukui M."/>
        </authorList>
    </citation>
    <scope>NUCLEOTIDE SEQUENCE [LARGE SCALE GENOMIC DNA]</scope>
    <source>
        <strain evidence="4">aks77</strain>
    </source>
</reference>